<keyword evidence="1" id="KW-1133">Transmembrane helix</keyword>
<reference evidence="3 4" key="2">
    <citation type="submission" date="2024-07" db="EMBL/GenBank/DDBJ databases">
        <authorList>
            <person name="Akdeniz Z."/>
        </authorList>
    </citation>
    <scope>NUCLEOTIDE SEQUENCE [LARGE SCALE GENOMIC DNA]</scope>
</reference>
<accession>A0AA86REL0</accession>
<comment type="caution">
    <text evidence="2">The sequence shown here is derived from an EMBL/GenBank/DDBJ whole genome shotgun (WGS) entry which is preliminary data.</text>
</comment>
<dbReference type="EMBL" id="CATOUU010001174">
    <property type="protein sequence ID" value="CAI9976561.1"/>
    <property type="molecule type" value="Genomic_DNA"/>
</dbReference>
<proteinExistence type="predicted"/>
<dbReference type="EMBL" id="CAXDID020000015">
    <property type="protein sequence ID" value="CAL5982790.1"/>
    <property type="molecule type" value="Genomic_DNA"/>
</dbReference>
<evidence type="ECO:0000313" key="4">
    <source>
        <dbReference type="Proteomes" id="UP001642409"/>
    </source>
</evidence>
<dbReference type="AlphaFoldDB" id="A0AA86REL0"/>
<gene>
    <name evidence="2" type="ORF">HINF_LOCUS64206</name>
    <name evidence="3" type="ORF">HINF_LOCUS7306</name>
</gene>
<evidence type="ECO:0000313" key="2">
    <source>
        <dbReference type="EMBL" id="CAI9976561.1"/>
    </source>
</evidence>
<reference evidence="2" key="1">
    <citation type="submission" date="2023-06" db="EMBL/GenBank/DDBJ databases">
        <authorList>
            <person name="Kurt Z."/>
        </authorList>
    </citation>
    <scope>NUCLEOTIDE SEQUENCE</scope>
</reference>
<keyword evidence="4" id="KW-1185">Reference proteome</keyword>
<sequence length="421" mass="46563">MYKPISNPFLADDFSFIYCGCDLDQKQYGSLQKAQDTCTQCSELMNEDENGCLTCEQGFGPGYVWDTNLETCKCPSGATCECKTTLCCFKTQGTNFVNGKCQSCQDQHSNGAILDYDTGKCICDNSKQYYGSLTNPTDKCQQCAEYYNSTSKSCKTCQTDYGNDFGWSAPDNKCKIVGASCYCTSVLCCNVEMNQILSSNKIGCDPCPPNTIVQGQQCVCDHDNNFFGAPDSCQQCEGLLNETTNTCTPCSQIYGPGYTWSIDDAACHCPPGTKCDCSTEFCCWQNQTHFIDGKCNRCLDTYGTGFDWDYKKNVCFCRNQAICECVTEQCCSSQIPNSHLNPLSKQCDCNSGLTLTDGMCKNISSNKNGLIIGLAVGIPLSILLVITIIIIILKKKHRKEEKKQNDVIQMVPKMMDNNMFI</sequence>
<dbReference type="Proteomes" id="UP001642409">
    <property type="component" value="Unassembled WGS sequence"/>
</dbReference>
<name>A0AA86REL0_9EUKA</name>
<keyword evidence="1" id="KW-0472">Membrane</keyword>
<feature type="transmembrane region" description="Helical" evidence="1">
    <location>
        <begin position="370"/>
        <end position="393"/>
    </location>
</feature>
<evidence type="ECO:0000313" key="3">
    <source>
        <dbReference type="EMBL" id="CAL5982790.1"/>
    </source>
</evidence>
<protein>
    <submittedName>
        <fullName evidence="3">Hypothetical_protein</fullName>
    </submittedName>
</protein>
<keyword evidence="1" id="KW-0812">Transmembrane</keyword>
<organism evidence="2">
    <name type="scientific">Hexamita inflata</name>
    <dbReference type="NCBI Taxonomy" id="28002"/>
    <lineage>
        <taxon>Eukaryota</taxon>
        <taxon>Metamonada</taxon>
        <taxon>Diplomonadida</taxon>
        <taxon>Hexamitidae</taxon>
        <taxon>Hexamitinae</taxon>
        <taxon>Hexamita</taxon>
    </lineage>
</organism>
<evidence type="ECO:0000256" key="1">
    <source>
        <dbReference type="SAM" id="Phobius"/>
    </source>
</evidence>